<dbReference type="InParanoid" id="A0A1Y2E9S6"/>
<evidence type="ECO:0000313" key="3">
    <source>
        <dbReference type="Proteomes" id="UP000193689"/>
    </source>
</evidence>
<evidence type="ECO:0000313" key="2">
    <source>
        <dbReference type="EMBL" id="ORY68321.1"/>
    </source>
</evidence>
<dbReference type="Pfam" id="PF13468">
    <property type="entry name" value="Glyoxalase_3"/>
    <property type="match status" value="1"/>
</dbReference>
<protein>
    <submittedName>
        <fullName evidence="2">Glyoxalase-like domain-domain-containing protein</fullName>
    </submittedName>
</protein>
<dbReference type="PANTHER" id="PTHR40265">
    <property type="entry name" value="BLL2707 PROTEIN"/>
    <property type="match status" value="1"/>
</dbReference>
<dbReference type="GeneID" id="63775767"/>
<dbReference type="Gene3D" id="3.10.180.10">
    <property type="entry name" value="2,3-Dihydroxybiphenyl 1,2-Dioxygenase, domain 1"/>
    <property type="match status" value="1"/>
</dbReference>
<comment type="caution">
    <text evidence="2">The sequence shown here is derived from an EMBL/GenBank/DDBJ whole genome shotgun (WGS) entry which is preliminary data.</text>
</comment>
<reference evidence="2 3" key="1">
    <citation type="submission" date="2016-07" db="EMBL/GenBank/DDBJ databases">
        <title>Pervasive Adenine N6-methylation of Active Genes in Fungi.</title>
        <authorList>
            <consortium name="DOE Joint Genome Institute"/>
            <person name="Mondo S.J."/>
            <person name="Dannebaum R.O."/>
            <person name="Kuo R.C."/>
            <person name="Labutti K."/>
            <person name="Haridas S."/>
            <person name="Kuo A."/>
            <person name="Salamov A."/>
            <person name="Ahrendt S.R."/>
            <person name="Lipzen A."/>
            <person name="Sullivan W."/>
            <person name="Andreopoulos W.B."/>
            <person name="Clum A."/>
            <person name="Lindquist E."/>
            <person name="Daum C."/>
            <person name="Ramamoorthy G.K."/>
            <person name="Gryganskyi A."/>
            <person name="Culley D."/>
            <person name="Magnuson J.K."/>
            <person name="James T.Y."/>
            <person name="O'Malley M.A."/>
            <person name="Stajich J.E."/>
            <person name="Spatafora J.W."/>
            <person name="Visel A."/>
            <person name="Grigoriev I.V."/>
        </authorList>
    </citation>
    <scope>NUCLEOTIDE SEQUENCE [LARGE SCALE GENOMIC DNA]</scope>
    <source>
        <strain evidence="2 3">CBS 129021</strain>
    </source>
</reference>
<organism evidence="2 3">
    <name type="scientific">Pseudomassariella vexata</name>
    <dbReference type="NCBI Taxonomy" id="1141098"/>
    <lineage>
        <taxon>Eukaryota</taxon>
        <taxon>Fungi</taxon>
        <taxon>Dikarya</taxon>
        <taxon>Ascomycota</taxon>
        <taxon>Pezizomycotina</taxon>
        <taxon>Sordariomycetes</taxon>
        <taxon>Xylariomycetidae</taxon>
        <taxon>Amphisphaeriales</taxon>
        <taxon>Pseudomassariaceae</taxon>
        <taxon>Pseudomassariella</taxon>
    </lineage>
</organism>
<name>A0A1Y2E9S6_9PEZI</name>
<proteinExistence type="predicted"/>
<keyword evidence="3" id="KW-1185">Reference proteome</keyword>
<dbReference type="InterPro" id="IPR029068">
    <property type="entry name" value="Glyas_Bleomycin-R_OHBP_Dase"/>
</dbReference>
<dbReference type="RefSeq" id="XP_040718608.1">
    <property type="nucleotide sequence ID" value="XM_040859555.1"/>
</dbReference>
<dbReference type="AlphaFoldDB" id="A0A1Y2E9S6"/>
<dbReference type="OrthoDB" id="408973at2759"/>
<gene>
    <name evidence="2" type="ORF">BCR38DRAFT_422754</name>
</gene>
<accession>A0A1Y2E9S6</accession>
<evidence type="ECO:0000259" key="1">
    <source>
        <dbReference type="Pfam" id="PF13468"/>
    </source>
</evidence>
<dbReference type="InterPro" id="IPR025870">
    <property type="entry name" value="Glyoxalase-like_dom"/>
</dbReference>
<feature type="domain" description="Glyoxalase-like" evidence="1">
    <location>
        <begin position="7"/>
        <end position="194"/>
    </location>
</feature>
<dbReference type="EMBL" id="MCFJ01000003">
    <property type="protein sequence ID" value="ORY68321.1"/>
    <property type="molecule type" value="Genomic_DNA"/>
</dbReference>
<sequence length="280" mass="30742">MGDTPLLDHIVVLVPHSFLTTPPSWFANLFTFYPGGRHAEGLTENTLVLFADGSYIEFIAFVPGIDPAKRATHRWGRKKEGTVIDWAFTLRKNDAFPNIQRKVEHTSTGIKYSDLIPGGRIRPDGEVLQWKISSALKRDNDGQENGSIEPGQLPFWCLDVTPRELRVPYKDQVFTKHHSGAVGTAIIHIRPREASGTQGLEGVYEALLEKGKTSSTWTVDTLAGDGLHYGAQVLLDSKGVADGPETSISFFTDSSEFVGRTIGGEVNDLKLEFGFVASKG</sequence>
<dbReference type="PANTHER" id="PTHR40265:SF1">
    <property type="entry name" value="GLYOXALASE-LIKE DOMAIN-CONTAINING PROTEIN"/>
    <property type="match status" value="1"/>
</dbReference>
<dbReference type="Proteomes" id="UP000193689">
    <property type="component" value="Unassembled WGS sequence"/>
</dbReference>